<reference evidence="7 8" key="1">
    <citation type="journal article" date="2013" name="Nat. Commun.">
        <title>Genome sequence and functional genomic analysis of the oil-degrading bacterium Oleispira antarctica.</title>
        <authorList>
            <person name="Kube M."/>
            <person name="Chernikova T.N."/>
            <person name="Al-Ramahi Y."/>
            <person name="Beloqui A."/>
            <person name="Lopez-Cortez N."/>
            <person name="Guazzaroni M.E."/>
            <person name="Heipieper H.J."/>
            <person name="Klages S."/>
            <person name="Kotsyurbenko O.R."/>
            <person name="Langer I."/>
            <person name="Nechitaylo T.Y."/>
            <person name="Lunsdorf H."/>
            <person name="Fernandez M."/>
            <person name="Juarez S."/>
            <person name="Ciordia S."/>
            <person name="Singer A."/>
            <person name="Kagan O."/>
            <person name="Egorova O."/>
            <person name="Petit P.A."/>
            <person name="Stogios P."/>
            <person name="Kim Y."/>
            <person name="Tchigvintsev A."/>
            <person name="Flick R."/>
            <person name="Denaro R."/>
            <person name="Genovese M."/>
            <person name="Albar J.P."/>
            <person name="Reva O.N."/>
            <person name="Martinez-Gomariz M."/>
            <person name="Tran H."/>
            <person name="Ferrer M."/>
            <person name="Savchenko A."/>
            <person name="Yakunin A.F."/>
            <person name="Yakimov M.M."/>
            <person name="Golyshina O.V."/>
            <person name="Reinhardt R."/>
            <person name="Golyshin P.N."/>
        </authorList>
    </citation>
    <scope>NUCLEOTIDE SEQUENCE [LARGE SCALE GENOMIC DNA]</scope>
</reference>
<evidence type="ECO:0000259" key="6">
    <source>
        <dbReference type="Pfam" id="PF06305"/>
    </source>
</evidence>
<dbReference type="AlphaFoldDB" id="R4YQP4"/>
<dbReference type="Pfam" id="PF06305">
    <property type="entry name" value="LapA_dom"/>
    <property type="match status" value="1"/>
</dbReference>
<evidence type="ECO:0000256" key="1">
    <source>
        <dbReference type="ARBA" id="ARBA00022475"/>
    </source>
</evidence>
<dbReference type="EMBL" id="FO203512">
    <property type="protein sequence ID" value="CCK75573.1"/>
    <property type="molecule type" value="Genomic_DNA"/>
</dbReference>
<name>R4YQP4_OLEAN</name>
<evidence type="ECO:0000313" key="7">
    <source>
        <dbReference type="EMBL" id="CCK75573.1"/>
    </source>
</evidence>
<evidence type="ECO:0000256" key="4">
    <source>
        <dbReference type="ARBA" id="ARBA00023136"/>
    </source>
</evidence>
<sequence>MKLFKNFLILLIVLTVFGYGILFALYNEQNIGLDFLFLETLTVPLSLWSGSLIVLGILMGLLVASISKMLQSIENKRLKKELQQMKVKLEKLSH</sequence>
<proteinExistence type="predicted"/>
<feature type="transmembrane region" description="Helical" evidence="5">
    <location>
        <begin position="46"/>
        <end position="70"/>
    </location>
</feature>
<keyword evidence="4 5" id="KW-0472">Membrane</keyword>
<feature type="transmembrane region" description="Helical" evidence="5">
    <location>
        <begin position="7"/>
        <end position="26"/>
    </location>
</feature>
<keyword evidence="3 5" id="KW-1133">Transmembrane helix</keyword>
<accession>R4YQP4</accession>
<keyword evidence="1" id="KW-1003">Cell membrane</keyword>
<evidence type="ECO:0000256" key="3">
    <source>
        <dbReference type="ARBA" id="ARBA00022989"/>
    </source>
</evidence>
<dbReference type="GO" id="GO:0005886">
    <property type="term" value="C:plasma membrane"/>
    <property type="evidence" value="ECO:0007669"/>
    <property type="project" value="InterPro"/>
</dbReference>
<protein>
    <recommendedName>
        <fullName evidence="6">Lipopolysaccharide assembly protein A domain-containing protein</fullName>
    </recommendedName>
</protein>
<keyword evidence="8" id="KW-1185">Reference proteome</keyword>
<dbReference type="Proteomes" id="UP000032749">
    <property type="component" value="Chromosome"/>
</dbReference>
<dbReference type="STRING" id="698738.OLEAN_C13970"/>
<gene>
    <name evidence="7" type="ORF">OLEAN_C13970</name>
</gene>
<evidence type="ECO:0000256" key="2">
    <source>
        <dbReference type="ARBA" id="ARBA00022692"/>
    </source>
</evidence>
<evidence type="ECO:0000313" key="8">
    <source>
        <dbReference type="Proteomes" id="UP000032749"/>
    </source>
</evidence>
<dbReference type="HOGENOM" id="CLU_2383301_0_0_6"/>
<organism evidence="7 8">
    <name type="scientific">Oleispira antarctica RB-8</name>
    <dbReference type="NCBI Taxonomy" id="698738"/>
    <lineage>
        <taxon>Bacteria</taxon>
        <taxon>Pseudomonadati</taxon>
        <taxon>Pseudomonadota</taxon>
        <taxon>Gammaproteobacteria</taxon>
        <taxon>Oceanospirillales</taxon>
        <taxon>Oceanospirillaceae</taxon>
        <taxon>Oleispira</taxon>
    </lineage>
</organism>
<evidence type="ECO:0000256" key="5">
    <source>
        <dbReference type="SAM" id="Phobius"/>
    </source>
</evidence>
<feature type="domain" description="Lipopolysaccharide assembly protein A" evidence="6">
    <location>
        <begin position="27"/>
        <end position="89"/>
    </location>
</feature>
<dbReference type="KEGG" id="oai:OLEAN_C13970"/>
<keyword evidence="2 5" id="KW-0812">Transmembrane</keyword>
<dbReference type="InterPro" id="IPR010445">
    <property type="entry name" value="LapA_dom"/>
</dbReference>